<dbReference type="PROSITE" id="PS00893">
    <property type="entry name" value="NUDIX_BOX"/>
    <property type="match status" value="1"/>
</dbReference>
<dbReference type="PANTHER" id="PTHR43736:SF1">
    <property type="entry name" value="DIHYDRONEOPTERIN TRIPHOSPHATE DIPHOSPHATASE"/>
    <property type="match status" value="1"/>
</dbReference>
<accession>A0ABM6H5T7</accession>
<dbReference type="Proteomes" id="UP000187191">
    <property type="component" value="Chromosome"/>
</dbReference>
<comment type="similarity">
    <text evidence="1 3">Belongs to the Nudix hydrolase family.</text>
</comment>
<dbReference type="InterPro" id="IPR020476">
    <property type="entry name" value="Nudix_hydrolase"/>
</dbReference>
<feature type="domain" description="Nudix hydrolase" evidence="4">
    <location>
        <begin position="30"/>
        <end position="159"/>
    </location>
</feature>
<protein>
    <submittedName>
        <fullName evidence="5">DNA mismatch repair protein MutT</fullName>
    </submittedName>
</protein>
<gene>
    <name evidence="5" type="ORF">A7J05_36155</name>
</gene>
<dbReference type="EMBL" id="CP015588">
    <property type="protein sequence ID" value="APY91397.1"/>
    <property type="molecule type" value="Genomic_DNA"/>
</dbReference>
<dbReference type="SUPFAM" id="SSF55811">
    <property type="entry name" value="Nudix"/>
    <property type="match status" value="1"/>
</dbReference>
<dbReference type="PROSITE" id="PS51462">
    <property type="entry name" value="NUDIX"/>
    <property type="match status" value="1"/>
</dbReference>
<dbReference type="InterPro" id="IPR015797">
    <property type="entry name" value="NUDIX_hydrolase-like_dom_sf"/>
</dbReference>
<keyword evidence="6" id="KW-1185">Reference proteome</keyword>
<organism evidence="5 6">
    <name type="scientific">Streptomyces alfalfae</name>
    <dbReference type="NCBI Taxonomy" id="1642299"/>
    <lineage>
        <taxon>Bacteria</taxon>
        <taxon>Bacillati</taxon>
        <taxon>Actinomycetota</taxon>
        <taxon>Actinomycetes</taxon>
        <taxon>Kitasatosporales</taxon>
        <taxon>Streptomycetaceae</taxon>
        <taxon>Streptomyces</taxon>
    </lineage>
</organism>
<evidence type="ECO:0000313" key="5">
    <source>
        <dbReference type="EMBL" id="APY91397.1"/>
    </source>
</evidence>
<dbReference type="InterPro" id="IPR000086">
    <property type="entry name" value="NUDIX_hydrolase_dom"/>
</dbReference>
<sequence length="164" mass="18272">MEAAMRDARQALAVHDGALQWMLRPDAALKGPLAAEVWAFDCTLDHVLLVEHRWRGWVAPGGKVDPGETPREAARRELCEETGVQAELLATPAAATVRSYRPDWPATAGISYLAVVDRSTRLVPESGQPAAWHHLDEPWQGWFSGDRLRMKQCARWLEEVTGHS</sequence>
<proteinExistence type="inferred from homology"/>
<reference evidence="5 6" key="1">
    <citation type="submission" date="2016-05" db="EMBL/GenBank/DDBJ databases">
        <authorList>
            <person name="Gu J."/>
        </authorList>
    </citation>
    <scope>NUCLEOTIDE SEQUENCE [LARGE SCALE GENOMIC DNA]</scope>
    <source>
        <strain evidence="5 6">ACCC40021</strain>
    </source>
</reference>
<dbReference type="InterPro" id="IPR020084">
    <property type="entry name" value="NUDIX_hydrolase_CS"/>
</dbReference>
<dbReference type="Pfam" id="PF00293">
    <property type="entry name" value="NUDIX"/>
    <property type="match status" value="1"/>
</dbReference>
<evidence type="ECO:0000256" key="2">
    <source>
        <dbReference type="ARBA" id="ARBA00022801"/>
    </source>
</evidence>
<dbReference type="PRINTS" id="PR00502">
    <property type="entry name" value="NUDIXFAMILY"/>
</dbReference>
<evidence type="ECO:0000313" key="6">
    <source>
        <dbReference type="Proteomes" id="UP000187191"/>
    </source>
</evidence>
<dbReference type="PANTHER" id="PTHR43736">
    <property type="entry name" value="ADP-RIBOSE PYROPHOSPHATASE"/>
    <property type="match status" value="1"/>
</dbReference>
<keyword evidence="2 3" id="KW-0378">Hydrolase</keyword>
<evidence type="ECO:0000256" key="1">
    <source>
        <dbReference type="ARBA" id="ARBA00005582"/>
    </source>
</evidence>
<name>A0ABM6H5T7_9ACTN</name>
<evidence type="ECO:0000259" key="4">
    <source>
        <dbReference type="PROSITE" id="PS51462"/>
    </source>
</evidence>
<dbReference type="Gene3D" id="3.90.79.10">
    <property type="entry name" value="Nucleoside Triphosphate Pyrophosphohydrolase"/>
    <property type="match status" value="1"/>
</dbReference>
<evidence type="ECO:0000256" key="3">
    <source>
        <dbReference type="RuleBase" id="RU003476"/>
    </source>
</evidence>